<proteinExistence type="predicted"/>
<evidence type="ECO:0000313" key="4">
    <source>
        <dbReference type="Proteomes" id="UP000298860"/>
    </source>
</evidence>
<name>A0A4D4JB11_9PSEU</name>
<keyword evidence="4" id="KW-1185">Reference proteome</keyword>
<dbReference type="SUPFAM" id="SSF49899">
    <property type="entry name" value="Concanavalin A-like lectins/glucanases"/>
    <property type="match status" value="1"/>
</dbReference>
<evidence type="ECO:0000313" key="3">
    <source>
        <dbReference type="EMBL" id="GDY31147.1"/>
    </source>
</evidence>
<dbReference type="PANTHER" id="PTHR33681">
    <property type="entry name" value="BINDING PROTEIN, PUTATIVE, EXPRESSED-RELATED"/>
    <property type="match status" value="1"/>
</dbReference>
<sequence length="229" mass="25277">MRTDGRTGMRRLVRTVVAALGVAAALAGGTTAAQAAATTATPQAAPTAGLTRYTDDYTVQHPYDLPTSARFSISDGVYNTWILKGDKPHTPTSNTGPRTEMRWKTNWTSGEHMWEADVLIDPGTEHTCIMQIKSNTAGEAIYVQVQNGGDIYHGSHALVARDMWGKWFHLTADYNPSTGAAHIWINNSLAFTTHYADPSGTEWYFKNGVYNLTGNRSETHFKNIRFWHG</sequence>
<keyword evidence="1" id="KW-0732">Signal</keyword>
<gene>
    <name evidence="3" type="ORF">GTS_27800</name>
</gene>
<organism evidence="3 4">
    <name type="scientific">Gandjariella thermophila</name>
    <dbReference type="NCBI Taxonomy" id="1931992"/>
    <lineage>
        <taxon>Bacteria</taxon>
        <taxon>Bacillati</taxon>
        <taxon>Actinomycetota</taxon>
        <taxon>Actinomycetes</taxon>
        <taxon>Pseudonocardiales</taxon>
        <taxon>Pseudonocardiaceae</taxon>
        <taxon>Gandjariella</taxon>
    </lineage>
</organism>
<evidence type="ECO:0000259" key="2">
    <source>
        <dbReference type="Pfam" id="PF08787"/>
    </source>
</evidence>
<dbReference type="EMBL" id="BJFL01000012">
    <property type="protein sequence ID" value="GDY31147.1"/>
    <property type="molecule type" value="Genomic_DNA"/>
</dbReference>
<feature type="domain" description="Alginate lyase 2" evidence="2">
    <location>
        <begin position="57"/>
        <end position="225"/>
    </location>
</feature>
<dbReference type="InterPro" id="IPR013320">
    <property type="entry name" value="ConA-like_dom_sf"/>
</dbReference>
<dbReference type="InterPro" id="IPR014895">
    <property type="entry name" value="Alginate_lyase_2"/>
</dbReference>
<protein>
    <recommendedName>
        <fullName evidence="2">Alginate lyase 2 domain-containing protein</fullName>
    </recommendedName>
</protein>
<dbReference type="PANTHER" id="PTHR33681:SF4">
    <property type="entry name" value="OS12G0171100 PROTEIN"/>
    <property type="match status" value="1"/>
</dbReference>
<dbReference type="AlphaFoldDB" id="A0A4D4JB11"/>
<comment type="caution">
    <text evidence="3">The sequence shown here is derived from an EMBL/GenBank/DDBJ whole genome shotgun (WGS) entry which is preliminary data.</text>
</comment>
<dbReference type="Gene3D" id="2.60.120.200">
    <property type="match status" value="1"/>
</dbReference>
<dbReference type="Proteomes" id="UP000298860">
    <property type="component" value="Unassembled WGS sequence"/>
</dbReference>
<feature type="chain" id="PRO_5020811723" description="Alginate lyase 2 domain-containing protein" evidence="1">
    <location>
        <begin position="36"/>
        <end position="229"/>
    </location>
</feature>
<dbReference type="Pfam" id="PF08787">
    <property type="entry name" value="Alginate_lyase2"/>
    <property type="match status" value="1"/>
</dbReference>
<feature type="signal peptide" evidence="1">
    <location>
        <begin position="1"/>
        <end position="35"/>
    </location>
</feature>
<evidence type="ECO:0000256" key="1">
    <source>
        <dbReference type="SAM" id="SignalP"/>
    </source>
</evidence>
<reference evidence="4" key="1">
    <citation type="submission" date="2019-04" db="EMBL/GenBank/DDBJ databases">
        <title>Draft genome sequence of Pseudonocardiaceae bacterium SL3-2-4.</title>
        <authorList>
            <person name="Ningsih F."/>
            <person name="Yokota A."/>
            <person name="Sakai Y."/>
            <person name="Nanatani K."/>
            <person name="Yabe S."/>
            <person name="Oetari A."/>
            <person name="Sjamsuridzal W."/>
        </authorList>
    </citation>
    <scope>NUCLEOTIDE SEQUENCE [LARGE SCALE GENOMIC DNA]</scope>
    <source>
        <strain evidence="4">SL3-2-4</strain>
    </source>
</reference>
<accession>A0A4D4JB11</accession>